<evidence type="ECO:0000313" key="1">
    <source>
        <dbReference type="EMBL" id="GAB1220210.1"/>
    </source>
</evidence>
<dbReference type="Proteomes" id="UP001628156">
    <property type="component" value="Unassembled WGS sequence"/>
</dbReference>
<keyword evidence="2" id="KW-1185">Reference proteome</keyword>
<organism evidence="1 2">
    <name type="scientific">Entamoeba nuttalli</name>
    <dbReference type="NCBI Taxonomy" id="412467"/>
    <lineage>
        <taxon>Eukaryota</taxon>
        <taxon>Amoebozoa</taxon>
        <taxon>Evosea</taxon>
        <taxon>Archamoebae</taxon>
        <taxon>Mastigamoebida</taxon>
        <taxon>Entamoebidae</taxon>
        <taxon>Entamoeba</taxon>
    </lineage>
</organism>
<accession>A0ABQ0DBI4</accession>
<comment type="caution">
    <text evidence="1">The sequence shown here is derived from an EMBL/GenBank/DDBJ whole genome shotgun (WGS) entry which is preliminary data.</text>
</comment>
<reference evidence="1 2" key="1">
    <citation type="journal article" date="2019" name="PLoS Negl. Trop. Dis.">
        <title>Whole genome sequencing of Entamoeba nuttalli reveals mammalian host-related molecular signatures and a novel octapeptide-repeat surface protein.</title>
        <authorList>
            <person name="Tanaka M."/>
            <person name="Makiuchi T."/>
            <person name="Komiyama T."/>
            <person name="Shiina T."/>
            <person name="Osaki K."/>
            <person name="Tachibana H."/>
        </authorList>
    </citation>
    <scope>NUCLEOTIDE SEQUENCE [LARGE SCALE GENOMIC DNA]</scope>
    <source>
        <strain evidence="1 2">P19-061405</strain>
    </source>
</reference>
<sequence>MSITRKSLTEGKGPINRIIRVEIISGENLFPVAMTSGESYVC</sequence>
<evidence type="ECO:0000313" key="2">
    <source>
        <dbReference type="Proteomes" id="UP001628156"/>
    </source>
</evidence>
<dbReference type="EMBL" id="BAAFRS010000049">
    <property type="protein sequence ID" value="GAB1220210.1"/>
    <property type="molecule type" value="Genomic_DNA"/>
</dbReference>
<proteinExistence type="predicted"/>
<name>A0ABQ0DBI4_9EUKA</name>
<protein>
    <submittedName>
        <fullName evidence="1">Uncharacterized protein</fullName>
    </submittedName>
</protein>
<gene>
    <name evidence="1" type="ORF">ENUP19_0049G0018</name>
</gene>